<dbReference type="Gene3D" id="3.40.50.300">
    <property type="entry name" value="P-loop containing nucleotide triphosphate hydrolases"/>
    <property type="match status" value="1"/>
</dbReference>
<dbReference type="GO" id="GO:0016740">
    <property type="term" value="F:transferase activity"/>
    <property type="evidence" value="ECO:0007669"/>
    <property type="project" value="UniProtKB-KW"/>
</dbReference>
<reference evidence="1 2" key="1">
    <citation type="submission" date="2018-09" db="EMBL/GenBank/DDBJ databases">
        <title>Paenibacillus aracenensis nov. sp. isolated from a cave in southern Spain.</title>
        <authorList>
            <person name="Jurado V."/>
            <person name="Gutierrez-Patricio S."/>
            <person name="Gonzalez-Pimentel J.L."/>
            <person name="Miller A.Z."/>
            <person name="Laiz L."/>
            <person name="Saiz-Jimenez C."/>
        </authorList>
    </citation>
    <scope>NUCLEOTIDE SEQUENCE [LARGE SCALE GENOMIC DNA]</scope>
    <source>
        <strain evidence="1 2">DSM 22867</strain>
    </source>
</reference>
<protein>
    <submittedName>
        <fullName evidence="1">Phosphotransferase</fullName>
    </submittedName>
</protein>
<keyword evidence="1" id="KW-0808">Transferase</keyword>
<dbReference type="SUPFAM" id="SSF52540">
    <property type="entry name" value="P-loop containing nucleoside triphosphate hydrolases"/>
    <property type="match status" value="1"/>
</dbReference>
<sequence>MREPKLFVITGIMASGKSTVAQLLAERFERSVHLRGDVFRRMIVNDRREVHPDAAEEELDQLRLRYRLAVQAADTYGEEGYTVVLQDVIVGRVLNDFVALIQNRPFYLVVLCPDAQTVAEREAGRHKKGYGLWSVAQLDHVLRHETPAIGMWLDTSRLTPEETVDAILKRAEGEALIRND</sequence>
<comment type="caution">
    <text evidence="1">The sequence shown here is derived from an EMBL/GenBank/DDBJ whole genome shotgun (WGS) entry which is preliminary data.</text>
</comment>
<proteinExistence type="predicted"/>
<dbReference type="InterPro" id="IPR027417">
    <property type="entry name" value="P-loop_NTPase"/>
</dbReference>
<keyword evidence="2" id="KW-1185">Reference proteome</keyword>
<dbReference type="AlphaFoldDB" id="A0A3A1VIP5"/>
<accession>A0A3A1VIP5</accession>
<evidence type="ECO:0000313" key="1">
    <source>
        <dbReference type="EMBL" id="RIX60331.1"/>
    </source>
</evidence>
<name>A0A3A1VIP5_9BACL</name>
<gene>
    <name evidence="1" type="ORF">D3P08_01830</name>
</gene>
<dbReference type="Proteomes" id="UP000266482">
    <property type="component" value="Unassembled WGS sequence"/>
</dbReference>
<dbReference type="RefSeq" id="WP_119597706.1">
    <property type="nucleotide sequence ID" value="NZ_QXQA01000001.1"/>
</dbReference>
<dbReference type="OrthoDB" id="9811893at2"/>
<organism evidence="1 2">
    <name type="scientific">Paenibacillus nanensis</name>
    <dbReference type="NCBI Taxonomy" id="393251"/>
    <lineage>
        <taxon>Bacteria</taxon>
        <taxon>Bacillati</taxon>
        <taxon>Bacillota</taxon>
        <taxon>Bacilli</taxon>
        <taxon>Bacillales</taxon>
        <taxon>Paenibacillaceae</taxon>
        <taxon>Paenibacillus</taxon>
    </lineage>
</organism>
<dbReference type="EMBL" id="QXQA01000001">
    <property type="protein sequence ID" value="RIX60331.1"/>
    <property type="molecule type" value="Genomic_DNA"/>
</dbReference>
<evidence type="ECO:0000313" key="2">
    <source>
        <dbReference type="Proteomes" id="UP000266482"/>
    </source>
</evidence>
<dbReference type="Pfam" id="PF13671">
    <property type="entry name" value="AAA_33"/>
    <property type="match status" value="1"/>
</dbReference>